<proteinExistence type="predicted"/>
<evidence type="ECO:0000313" key="1">
    <source>
        <dbReference type="EMBL" id="KAI4869930.1"/>
    </source>
</evidence>
<dbReference type="Proteomes" id="UP001497700">
    <property type="component" value="Unassembled WGS sequence"/>
</dbReference>
<comment type="caution">
    <text evidence="1">The sequence shown here is derived from an EMBL/GenBank/DDBJ whole genome shotgun (WGS) entry which is preliminary data.</text>
</comment>
<gene>
    <name evidence="1" type="ORF">F4820DRAFT_405514</name>
</gene>
<keyword evidence="2" id="KW-1185">Reference proteome</keyword>
<protein>
    <submittedName>
        <fullName evidence="1">Class I glutamine amidotransferase-like protein</fullName>
    </submittedName>
</protein>
<organism evidence="1 2">
    <name type="scientific">Hypoxylon rubiginosum</name>
    <dbReference type="NCBI Taxonomy" id="110542"/>
    <lineage>
        <taxon>Eukaryota</taxon>
        <taxon>Fungi</taxon>
        <taxon>Dikarya</taxon>
        <taxon>Ascomycota</taxon>
        <taxon>Pezizomycotina</taxon>
        <taxon>Sordariomycetes</taxon>
        <taxon>Xylariomycetidae</taxon>
        <taxon>Xylariales</taxon>
        <taxon>Hypoxylaceae</taxon>
        <taxon>Hypoxylon</taxon>
    </lineage>
</organism>
<evidence type="ECO:0000313" key="2">
    <source>
        <dbReference type="Proteomes" id="UP001497700"/>
    </source>
</evidence>
<sequence>MAAKPATGPRVAIIRNYSTQGQWGKDMLNRICNLVHDAVPGADIKHYQPVDGGDVPNSPDFDLVILTGGTWDLTEPVLDPWVAKIVDWVQETSANCLQTKVLGICWGHQVVSFAMGGKILLREGGTLIDVEDIPLTSRGQEFFGGRDILALHKFHKRVVIERPKSFQPLGERAEILLSDGGQFLTFQAHPEMTPGIAHQLFDEGDGTYRSDPTPEGVAKTHKNLDRSHDGEVVFSKAMNWAFEPLAN</sequence>
<accession>A0ACB9ZGI3</accession>
<name>A0ACB9ZGI3_9PEZI</name>
<reference evidence="1 2" key="1">
    <citation type="journal article" date="2022" name="New Phytol.">
        <title>Ecological generalism drives hyperdiversity of secondary metabolite gene clusters in xylarialean endophytes.</title>
        <authorList>
            <person name="Franco M.E.E."/>
            <person name="Wisecaver J.H."/>
            <person name="Arnold A.E."/>
            <person name="Ju Y.M."/>
            <person name="Slot J.C."/>
            <person name="Ahrendt S."/>
            <person name="Moore L.P."/>
            <person name="Eastman K.E."/>
            <person name="Scott K."/>
            <person name="Konkel Z."/>
            <person name="Mondo S.J."/>
            <person name="Kuo A."/>
            <person name="Hayes R.D."/>
            <person name="Haridas S."/>
            <person name="Andreopoulos B."/>
            <person name="Riley R."/>
            <person name="LaButti K."/>
            <person name="Pangilinan J."/>
            <person name="Lipzen A."/>
            <person name="Amirebrahimi M."/>
            <person name="Yan J."/>
            <person name="Adam C."/>
            <person name="Keymanesh K."/>
            <person name="Ng V."/>
            <person name="Louie K."/>
            <person name="Northen T."/>
            <person name="Drula E."/>
            <person name="Henrissat B."/>
            <person name="Hsieh H.M."/>
            <person name="Youens-Clark K."/>
            <person name="Lutzoni F."/>
            <person name="Miadlikowska J."/>
            <person name="Eastwood D.C."/>
            <person name="Hamelin R.C."/>
            <person name="Grigoriev I.V."/>
            <person name="U'Ren J.M."/>
        </authorList>
    </citation>
    <scope>NUCLEOTIDE SEQUENCE [LARGE SCALE GENOMIC DNA]</scope>
    <source>
        <strain evidence="1 2">CBS 119005</strain>
    </source>
</reference>
<dbReference type="EMBL" id="MU393427">
    <property type="protein sequence ID" value="KAI4869930.1"/>
    <property type="molecule type" value="Genomic_DNA"/>
</dbReference>